<dbReference type="RefSeq" id="WP_150763984.1">
    <property type="nucleotide sequence ID" value="NZ_CABVHW010000004.1"/>
</dbReference>
<dbReference type="SUPFAM" id="SSF55729">
    <property type="entry name" value="Acyl-CoA N-acyltransferases (Nat)"/>
    <property type="match status" value="1"/>
</dbReference>
<dbReference type="GO" id="GO:0016747">
    <property type="term" value="F:acyltransferase activity, transferring groups other than amino-acyl groups"/>
    <property type="evidence" value="ECO:0007669"/>
    <property type="project" value="InterPro"/>
</dbReference>
<dbReference type="PANTHER" id="PTHR43877:SF2">
    <property type="entry name" value="AMINOALKYLPHOSPHONATE N-ACETYLTRANSFERASE-RELATED"/>
    <property type="match status" value="1"/>
</dbReference>
<dbReference type="InterPro" id="IPR016181">
    <property type="entry name" value="Acyl_CoA_acyltransferase"/>
</dbReference>
<dbReference type="PANTHER" id="PTHR43877">
    <property type="entry name" value="AMINOALKYLPHOSPHONATE N-ACETYLTRANSFERASE-RELATED-RELATED"/>
    <property type="match status" value="1"/>
</dbReference>
<name>A0A5E7B5F6_PSEFL</name>
<proteinExistence type="predicted"/>
<dbReference type="AlphaFoldDB" id="A0A5E7B5F6"/>
<protein>
    <recommendedName>
        <fullName evidence="3">N-acetyltransferase domain-containing protein</fullName>
    </recommendedName>
</protein>
<evidence type="ECO:0000313" key="4">
    <source>
        <dbReference type="EMBL" id="VVN87322.1"/>
    </source>
</evidence>
<evidence type="ECO:0000313" key="5">
    <source>
        <dbReference type="Proteomes" id="UP000381093"/>
    </source>
</evidence>
<accession>A0A5E7B5F6</accession>
<dbReference type="EMBL" id="CABVHW010000004">
    <property type="protein sequence ID" value="VVN87322.1"/>
    <property type="molecule type" value="Genomic_DNA"/>
</dbReference>
<evidence type="ECO:0000256" key="2">
    <source>
        <dbReference type="ARBA" id="ARBA00023315"/>
    </source>
</evidence>
<feature type="domain" description="N-acetyltransferase" evidence="3">
    <location>
        <begin position="5"/>
        <end position="153"/>
    </location>
</feature>
<dbReference type="CDD" id="cd04301">
    <property type="entry name" value="NAT_SF"/>
    <property type="match status" value="1"/>
</dbReference>
<dbReference type="InterPro" id="IPR050832">
    <property type="entry name" value="Bact_Acetyltransf"/>
</dbReference>
<dbReference type="Gene3D" id="3.40.630.30">
    <property type="match status" value="1"/>
</dbReference>
<sequence>MNERHMIRQAVADDEGAVRACAEQAYVQYVCVIGQKPAPMLADFGAQIAEGHVYLCTGEQEELQGFIVFFAVDQHMFLENVAVSKAGRGKGIGKSLVQFCEVQAVRLGLGSVHLYTNVKMTDNLAIYPRLGYVEVERRSEDGFDRVYFEKRLD</sequence>
<organism evidence="4 5">
    <name type="scientific">Pseudomonas fluorescens</name>
    <dbReference type="NCBI Taxonomy" id="294"/>
    <lineage>
        <taxon>Bacteria</taxon>
        <taxon>Pseudomonadati</taxon>
        <taxon>Pseudomonadota</taxon>
        <taxon>Gammaproteobacteria</taxon>
        <taxon>Pseudomonadales</taxon>
        <taxon>Pseudomonadaceae</taxon>
        <taxon>Pseudomonas</taxon>
    </lineage>
</organism>
<keyword evidence="1" id="KW-0808">Transferase</keyword>
<gene>
    <name evidence="4" type="ORF">PS710_01590</name>
</gene>
<evidence type="ECO:0000256" key="1">
    <source>
        <dbReference type="ARBA" id="ARBA00022679"/>
    </source>
</evidence>
<dbReference type="Pfam" id="PF00583">
    <property type="entry name" value="Acetyltransf_1"/>
    <property type="match status" value="1"/>
</dbReference>
<dbReference type="PROSITE" id="PS51186">
    <property type="entry name" value="GNAT"/>
    <property type="match status" value="1"/>
</dbReference>
<dbReference type="Proteomes" id="UP000381093">
    <property type="component" value="Unassembled WGS sequence"/>
</dbReference>
<evidence type="ECO:0000259" key="3">
    <source>
        <dbReference type="PROSITE" id="PS51186"/>
    </source>
</evidence>
<reference evidence="4 5" key="1">
    <citation type="submission" date="2019-09" db="EMBL/GenBank/DDBJ databases">
        <authorList>
            <person name="Chandra G."/>
            <person name="Truman W A."/>
        </authorList>
    </citation>
    <scope>NUCLEOTIDE SEQUENCE [LARGE SCALE GENOMIC DNA]</scope>
    <source>
        <strain evidence="4">PS710</strain>
    </source>
</reference>
<dbReference type="InterPro" id="IPR000182">
    <property type="entry name" value="GNAT_dom"/>
</dbReference>
<keyword evidence="2" id="KW-0012">Acyltransferase</keyword>